<comment type="catalytic activity">
    <reaction evidence="1 9">
        <text>Transfers a segment of a (1-&gt;4)-alpha-D-glucan to a new position in an acceptor, which may be glucose or a (1-&gt;4)-alpha-D-glucan.</text>
        <dbReference type="EC" id="2.4.1.25"/>
    </reaction>
</comment>
<dbReference type="PANTHER" id="PTHR32438">
    <property type="entry name" value="4-ALPHA-GLUCANOTRANSFERASE DPE1, CHLOROPLASTIC/AMYLOPLASTIC"/>
    <property type="match status" value="1"/>
</dbReference>
<protein>
    <recommendedName>
        <fullName evidence="3 9">4-alpha-glucanotransferase</fullName>
        <ecNumber evidence="3 9">2.4.1.25</ecNumber>
    </recommendedName>
    <alternativeName>
        <fullName evidence="7 9">Amylomaltase</fullName>
    </alternativeName>
    <alternativeName>
        <fullName evidence="8 9">Disproportionating enzyme</fullName>
    </alternativeName>
</protein>
<dbReference type="OrthoDB" id="6123450at2759"/>
<keyword evidence="5 9" id="KW-0808">Transferase</keyword>
<dbReference type="EC" id="2.4.1.25" evidence="3 9"/>
<evidence type="ECO:0000256" key="6">
    <source>
        <dbReference type="ARBA" id="ARBA00023277"/>
    </source>
</evidence>
<organism evidence="11 12">
    <name type="scientific">Micractinium conductrix</name>
    <dbReference type="NCBI Taxonomy" id="554055"/>
    <lineage>
        <taxon>Eukaryota</taxon>
        <taxon>Viridiplantae</taxon>
        <taxon>Chlorophyta</taxon>
        <taxon>core chlorophytes</taxon>
        <taxon>Trebouxiophyceae</taxon>
        <taxon>Chlorellales</taxon>
        <taxon>Chlorellaceae</taxon>
        <taxon>Chlorella clade</taxon>
        <taxon>Micractinium</taxon>
    </lineage>
</organism>
<dbReference type="InterPro" id="IPR017853">
    <property type="entry name" value="GH"/>
</dbReference>
<gene>
    <name evidence="11" type="ORF">C2E20_3643</name>
</gene>
<evidence type="ECO:0000313" key="12">
    <source>
        <dbReference type="Proteomes" id="UP000239649"/>
    </source>
</evidence>
<dbReference type="GO" id="GO:0005975">
    <property type="term" value="P:carbohydrate metabolic process"/>
    <property type="evidence" value="ECO:0007669"/>
    <property type="project" value="InterPro"/>
</dbReference>
<feature type="region of interest" description="Disordered" evidence="10">
    <location>
        <begin position="588"/>
        <end position="611"/>
    </location>
</feature>
<evidence type="ECO:0000256" key="7">
    <source>
        <dbReference type="ARBA" id="ARBA00031423"/>
    </source>
</evidence>
<dbReference type="NCBIfam" id="NF011080">
    <property type="entry name" value="PRK14508.1-3"/>
    <property type="match status" value="1"/>
</dbReference>
<sequence>MVPIATAPALRCGVVPPACRARSASGSAAALPAACRLSQPLRRGAGSVAAHVFTSPLAESSIQPYPDPFPGMQPGDDLPEDYGHVGPSPPKHRRAGVVLHPTSLPGKYGMGEIGAEAFAFVDWLAATGMQLWQLLPLVPPETTYWSPYSGLDALCGNTLLLPIDELLAMGLLAAGEVPEEQPVELNADFPAVAEWKLPLLDKAAARLLSDAQFADLRKEMDAFRSENAWVEQSALFSVLTEQPDLVGEAWWDWPAAVRDRDPDTLAKVRTEHAGRINTFIALQFLFDRFWKQLKTYANSKGVGLVGDMPIYVGGQSADVWANRDLFELQPDGTPALVSGVPPDAFSATGQLWGSPLYDWQAHAKEGFAWWRQRMARHMQLYDETRIDHFRAFAGYWAVAADAETAMVGTWKKGPGVELFQALEDDLGSVPILAEDLGVITSDVIALRKAIDAPGMVVLQFAWGGGSTNTHLPHNIYENCFVYPGTHDNQTAAGWWKKGARVEERALIRRYTGMTDDDVAYCFIREAFKSCAQTAVVTMQDIMRLDDTARMNVPGRAAGNWAWRVGESDVWEQLREEQAQLRQWVDEYDRLPPGGVAPPPRAAGRTGSTSFR</sequence>
<evidence type="ECO:0000256" key="5">
    <source>
        <dbReference type="ARBA" id="ARBA00022679"/>
    </source>
</evidence>
<keyword evidence="4 9" id="KW-0328">Glycosyltransferase</keyword>
<evidence type="ECO:0000256" key="9">
    <source>
        <dbReference type="RuleBase" id="RU361207"/>
    </source>
</evidence>
<dbReference type="Gene3D" id="3.20.20.80">
    <property type="entry name" value="Glycosidases"/>
    <property type="match status" value="1"/>
</dbReference>
<dbReference type="AlphaFoldDB" id="A0A2P6VG02"/>
<dbReference type="Pfam" id="PF02446">
    <property type="entry name" value="Glyco_hydro_77"/>
    <property type="match status" value="1"/>
</dbReference>
<dbReference type="GO" id="GO:0004134">
    <property type="term" value="F:4-alpha-glucanotransferase activity"/>
    <property type="evidence" value="ECO:0007669"/>
    <property type="project" value="UniProtKB-EC"/>
</dbReference>
<evidence type="ECO:0000256" key="4">
    <source>
        <dbReference type="ARBA" id="ARBA00022676"/>
    </source>
</evidence>
<reference evidence="11 12" key="1">
    <citation type="journal article" date="2018" name="Plant J.">
        <title>Genome sequences of Chlorella sorokiniana UTEX 1602 and Micractinium conductrix SAG 241.80: implications to maltose excretion by a green alga.</title>
        <authorList>
            <person name="Arriola M.B."/>
            <person name="Velmurugan N."/>
            <person name="Zhang Y."/>
            <person name="Plunkett M.H."/>
            <person name="Hondzo H."/>
            <person name="Barney B.M."/>
        </authorList>
    </citation>
    <scope>NUCLEOTIDE SEQUENCE [LARGE SCALE GENOMIC DNA]</scope>
    <source>
        <strain evidence="11 12">SAG 241.80</strain>
    </source>
</reference>
<keyword evidence="6 9" id="KW-0119">Carbohydrate metabolism</keyword>
<evidence type="ECO:0000256" key="10">
    <source>
        <dbReference type="SAM" id="MobiDB-lite"/>
    </source>
</evidence>
<evidence type="ECO:0000256" key="8">
    <source>
        <dbReference type="ARBA" id="ARBA00031501"/>
    </source>
</evidence>
<keyword evidence="12" id="KW-1185">Reference proteome</keyword>
<evidence type="ECO:0000256" key="2">
    <source>
        <dbReference type="ARBA" id="ARBA00005684"/>
    </source>
</evidence>
<comment type="caution">
    <text evidence="11">The sequence shown here is derived from an EMBL/GenBank/DDBJ whole genome shotgun (WGS) entry which is preliminary data.</text>
</comment>
<dbReference type="PANTHER" id="PTHR32438:SF5">
    <property type="entry name" value="4-ALPHA-GLUCANOTRANSFERASE DPE1, CHLOROPLASTIC_AMYLOPLASTIC"/>
    <property type="match status" value="1"/>
</dbReference>
<evidence type="ECO:0000313" key="11">
    <source>
        <dbReference type="EMBL" id="PSC73026.1"/>
    </source>
</evidence>
<comment type="similarity">
    <text evidence="2 9">Belongs to the disproportionating enzyme family.</text>
</comment>
<dbReference type="Proteomes" id="UP000239649">
    <property type="component" value="Unassembled WGS sequence"/>
</dbReference>
<evidence type="ECO:0000256" key="3">
    <source>
        <dbReference type="ARBA" id="ARBA00012560"/>
    </source>
</evidence>
<dbReference type="NCBIfam" id="TIGR00217">
    <property type="entry name" value="malQ"/>
    <property type="match status" value="1"/>
</dbReference>
<accession>A0A2P6VG02</accession>
<evidence type="ECO:0000256" key="1">
    <source>
        <dbReference type="ARBA" id="ARBA00000439"/>
    </source>
</evidence>
<proteinExistence type="inferred from homology"/>
<dbReference type="EMBL" id="LHPF02000008">
    <property type="protein sequence ID" value="PSC73026.1"/>
    <property type="molecule type" value="Genomic_DNA"/>
</dbReference>
<dbReference type="SUPFAM" id="SSF51445">
    <property type="entry name" value="(Trans)glycosidases"/>
    <property type="match status" value="1"/>
</dbReference>
<dbReference type="STRING" id="554055.A0A2P6VG02"/>
<dbReference type="InterPro" id="IPR003385">
    <property type="entry name" value="Glyco_hydro_77"/>
</dbReference>
<name>A0A2P6VG02_9CHLO</name>